<dbReference type="RefSeq" id="WP_052705379.1">
    <property type="nucleotide sequence ID" value="NZ_CP090145.1"/>
</dbReference>
<dbReference type="EMBL" id="CP090145">
    <property type="protein sequence ID" value="UOX33848.1"/>
    <property type="molecule type" value="Genomic_DNA"/>
</dbReference>
<evidence type="ECO:0000256" key="1">
    <source>
        <dbReference type="SAM" id="Phobius"/>
    </source>
</evidence>
<keyword evidence="3" id="KW-1185">Reference proteome</keyword>
<dbReference type="GO" id="GO:0016787">
    <property type="term" value="F:hydrolase activity"/>
    <property type="evidence" value="ECO:0007669"/>
    <property type="project" value="UniProtKB-KW"/>
</dbReference>
<dbReference type="PANTHER" id="PTHR40031:SF1">
    <property type="entry name" value="MEMBRANE-BOUND METAL-DEPENDENT HYDROLASE"/>
    <property type="match status" value="1"/>
</dbReference>
<dbReference type="PANTHER" id="PTHR40031">
    <property type="entry name" value="HYPOTHETICAL MEMBRANE SPANNING PROTEIN"/>
    <property type="match status" value="1"/>
</dbReference>
<keyword evidence="1" id="KW-1133">Transmembrane helix</keyword>
<evidence type="ECO:0000313" key="2">
    <source>
        <dbReference type="EMBL" id="UOX33848.1"/>
    </source>
</evidence>
<keyword evidence="2" id="KW-0378">Hydrolase</keyword>
<proteinExistence type="predicted"/>
<feature type="transmembrane region" description="Helical" evidence="1">
    <location>
        <begin position="126"/>
        <end position="146"/>
    </location>
</feature>
<organism evidence="2 3">
    <name type="scientific">Flavobacterium sediminilitoris</name>
    <dbReference type="NCBI Taxonomy" id="2024526"/>
    <lineage>
        <taxon>Bacteria</taxon>
        <taxon>Pseudomonadati</taxon>
        <taxon>Bacteroidota</taxon>
        <taxon>Flavobacteriia</taxon>
        <taxon>Flavobacteriales</taxon>
        <taxon>Flavobacteriaceae</taxon>
        <taxon>Flavobacterium</taxon>
    </lineage>
</organism>
<dbReference type="InterPro" id="IPR053170">
    <property type="entry name" value="Transcription_regulator"/>
</dbReference>
<dbReference type="Proteomes" id="UP000830454">
    <property type="component" value="Chromosome"/>
</dbReference>
<dbReference type="Pfam" id="PF04307">
    <property type="entry name" value="YdjM"/>
    <property type="match status" value="1"/>
</dbReference>
<keyword evidence="1" id="KW-0472">Membrane</keyword>
<evidence type="ECO:0000313" key="3">
    <source>
        <dbReference type="Proteomes" id="UP000830454"/>
    </source>
</evidence>
<feature type="transmembrane region" description="Helical" evidence="1">
    <location>
        <begin position="59"/>
        <end position="77"/>
    </location>
</feature>
<protein>
    <submittedName>
        <fullName evidence="2">Metal-dependent hydrolase</fullName>
    </submittedName>
</protein>
<feature type="transmembrane region" description="Helical" evidence="1">
    <location>
        <begin position="89"/>
        <end position="114"/>
    </location>
</feature>
<feature type="transmembrane region" description="Helical" evidence="1">
    <location>
        <begin position="158"/>
        <end position="179"/>
    </location>
</feature>
<gene>
    <name evidence="2" type="ORF">LXD69_17665</name>
</gene>
<reference evidence="2" key="2">
    <citation type="submission" date="2022-04" db="EMBL/GenBank/DDBJ databases">
        <title>Complete Genome Sequence of Flavobacterium sediminilitoris YSM-43, Isolated from a Tidal Sediment.</title>
        <authorList>
            <person name="Lee P.A."/>
        </authorList>
    </citation>
    <scope>NUCLEOTIDE SEQUENCE</scope>
    <source>
        <strain evidence="2">YSM-43</strain>
    </source>
</reference>
<name>A0ABY4HMN4_9FLAO</name>
<keyword evidence="1" id="KW-0812">Transmembrane</keyword>
<sequence length="329" mass="38382">MDSLSQIVLGAATFALVKDKEIGKKALLYGAILGTIPDLDVLINPYFNAIEQLSIHRAFSHSIFFSFILSLLFAKWFSYKYKTSYASWFWASFLALFTHPLLDLCTTYGTRIFYPLSKSFYSLDNVFVIDPLYTIWLLIGCIVLLFMKNKNSKRQTVIKWSLGISTAYLFFGLIVNFYVTNHFEKELERQQISYEKIKVVPTPFNTILWQCIVKSKEGLYYADYSLFDKNLTSNFHFEKNDTEFIEDKKKIKELEPFFNFTEGLELARKEDNKTIIYGTKFGPINIENGRANFFFPLIFNEDGTYEISKKEPDNYAELLNKLYTRLKGN</sequence>
<reference evidence="2" key="1">
    <citation type="submission" date="2021-12" db="EMBL/GenBank/DDBJ databases">
        <authorList>
            <person name="Cha I.-T."/>
            <person name="Lee K.-E."/>
            <person name="Park S.-J."/>
        </authorList>
    </citation>
    <scope>NUCLEOTIDE SEQUENCE</scope>
    <source>
        <strain evidence="2">YSM-43</strain>
    </source>
</reference>
<dbReference type="InterPro" id="IPR007404">
    <property type="entry name" value="YdjM-like"/>
</dbReference>
<accession>A0ABY4HMN4</accession>